<comment type="caution">
    <text evidence="1">The sequence shown here is derived from an EMBL/GenBank/DDBJ whole genome shotgun (WGS) entry which is preliminary data.</text>
</comment>
<evidence type="ECO:0000313" key="1">
    <source>
        <dbReference type="EMBL" id="TWD86827.1"/>
    </source>
</evidence>
<dbReference type="AlphaFoldDB" id="A0A561C6Y9"/>
<proteinExistence type="predicted"/>
<reference evidence="1 2" key="1">
    <citation type="submission" date="2019-06" db="EMBL/GenBank/DDBJ databases">
        <title>Sorghum-associated microbial communities from plants grown in Nebraska, USA.</title>
        <authorList>
            <person name="Schachtman D."/>
        </authorList>
    </citation>
    <scope>NUCLEOTIDE SEQUENCE [LARGE SCALE GENOMIC DNA]</scope>
    <source>
        <strain evidence="1 2">2482</strain>
    </source>
</reference>
<sequence length="84" mass="10398">MQENFELPIKGHYHLDVEEFEQMCELLSRPNSSPIFKYLNKFSKMETSFRNYMFQSQLRPRRMKYIKDKFDKHISEIIQILFEE</sequence>
<keyword evidence="2" id="KW-1185">Reference proteome</keyword>
<evidence type="ECO:0000313" key="2">
    <source>
        <dbReference type="Proteomes" id="UP000319671"/>
    </source>
</evidence>
<gene>
    <name evidence="1" type="ORF">FB550_1412</name>
</gene>
<name>A0A561C6Y9_9BACI</name>
<protein>
    <submittedName>
        <fullName evidence="1">Uncharacterized protein</fullName>
    </submittedName>
</protein>
<dbReference type="EMBL" id="VIVN01000041">
    <property type="protein sequence ID" value="TWD86827.1"/>
    <property type="molecule type" value="Genomic_DNA"/>
</dbReference>
<accession>A0A561C6Y9</accession>
<organism evidence="1 2">
    <name type="scientific">Neobacillus bataviensis</name>
    <dbReference type="NCBI Taxonomy" id="220685"/>
    <lineage>
        <taxon>Bacteria</taxon>
        <taxon>Bacillati</taxon>
        <taxon>Bacillota</taxon>
        <taxon>Bacilli</taxon>
        <taxon>Bacillales</taxon>
        <taxon>Bacillaceae</taxon>
        <taxon>Neobacillus</taxon>
    </lineage>
</organism>
<dbReference type="Proteomes" id="UP000319671">
    <property type="component" value="Unassembled WGS sequence"/>
</dbReference>